<dbReference type="SMART" id="SM01014">
    <property type="entry name" value="ARID"/>
    <property type="match status" value="1"/>
</dbReference>
<dbReference type="GO" id="GO:0003677">
    <property type="term" value="F:DNA binding"/>
    <property type="evidence" value="ECO:0007669"/>
    <property type="project" value="UniProtKB-UniRule"/>
</dbReference>
<dbReference type="Gene3D" id="1.10.150.60">
    <property type="entry name" value="ARID DNA-binding domain"/>
    <property type="match status" value="1"/>
</dbReference>
<feature type="coiled-coil region" evidence="7">
    <location>
        <begin position="1173"/>
        <end position="1207"/>
    </location>
</feature>
<keyword evidence="13" id="KW-1185">Reference proteome</keyword>
<dbReference type="PANTHER" id="PTHR14005">
    <property type="entry name" value="EUKARYOTIC TRANSLATION INITIATION FACTOR 3, THETA SUBUNIT"/>
    <property type="match status" value="1"/>
</dbReference>
<protein>
    <submittedName>
        <fullName evidence="12">Eukaryotic translation initiation factor 3 subunit A</fullName>
    </submittedName>
</protein>
<sequence>MSNNGDPPPQSPNSKYTSDYPKPEAEYQEIIQSPDVFAKKLQAFHAFYGTKFRVPTLGGNKLDLHRLFLEVTSRGGIEKVIKDRRWKEVIGAFHFPATITNASFVLRKYYLSLLLHFEQVYYFRKAERNTSSSPATWSSDIPALPHAHDGPASNHLTENQNLEKSSLVTGTIDGKFDFGYMVTVNFGGENLQGILYHSPEAQNASMSLSASMEPVHHRRMRRKHMAFRDPARPKRSRSGYTFFFSEQYHRLRPMYHGQERAISKKIGQLWSRLTDSEKQVYQDKGEYQRLLGHFSPRNLTLRCLTNSQRVEKMSVDAVKNNFLAMEEVDYRKDAFFFGNKGLESECLRDHLSTFAESLGKARAMIYPPAKRVSKLRETLTDLVELVEKEHKRLLARRSIIEKRREEQERQLLGIEREEEAKRLKLPKITEEAEQKRFAIEFEQMKNQRIRREREERAIEEAQTLLLEAKNRNKKKGNKPVVEGEKQLLKLSKTTDYLERAKREEAAPLIEAAFQRRLVEEEALHELDYQRELDKSRERHAVDVKEKRRLSRMLENKKIFQEQVLNLRKSKYVSLKADRGKMVANIIQTQKEECEVNRKLIFFLRCEEERQKRLHEEEEARKRQEMERRNKEEGERKAKLDEIEEKERQRREEILGRSTRSTTPIAPPKTTSELPPVEATPPPAAGKFQEALETLHCFITTRRYRPWTKTHERIMFKYVELCVDLRRGRHAKDGLIQYRGICRQVNVTSLEEVIKHFMQLATGKAELARNQVEALEEALDIDDLEADRPEDRMLSYVSDEKGKDRSDRELVIPWFKFLWETYRTVLEIVSNNSRYEALYAKAAHHAFHFCKQYKRTTEFRRLCEIIRNHLANLYKYSDQRDRPDLTAPHSFELYLCTRTEQLKVATELELWQEAFRSIEDIYGFMCIVKRTLRPEMLIFLYYELSVIFWMTSSHLYHAYAWLKLFSLQKGILNEEDLQLTASAAVLGALSVPPYDCSYGASHSELENEKERNLRIENLMAFDVESKPENRELLSRSSLLLELVAEGVMSCVNQEVKDLYHILEHENLPFDLTLKVQPLLSKISKFGTPCSVPELQFSQYVPSLKKLSALRLLQRVSQVYQSMNIDNLSRMIPFFDFPTVEKISADAVKNNFLTMKVDYKKGAIFFGNKENLTREELMELAHNDLLKEKQEMERKLVKLCKTMDYLERAKREEAAPLIEASFQRRLVEEEALHELEQQREVDASGQRHAGDVEEKRRLSRMLENKKIFQEQVLNIRKSKYERLKADRGKMVADIIQTRKVECEANRKLIFFLRCEEERQKRLHEEEEARKRQEMERRKKEEAERKAKLDEIEEKERQRREEILGRSTRSTTPIAPPKTTSEPPPVEATPPPAVGKIVPKLQKNGF</sequence>
<dbReference type="PROSITE" id="PS51011">
    <property type="entry name" value="ARID"/>
    <property type="match status" value="1"/>
</dbReference>
<dbReference type="InterPro" id="IPR009071">
    <property type="entry name" value="HMG_box_dom"/>
</dbReference>
<keyword evidence="6" id="KW-0539">Nucleus</keyword>
<dbReference type="GO" id="GO:0002188">
    <property type="term" value="P:translation reinitiation"/>
    <property type="evidence" value="ECO:0007669"/>
    <property type="project" value="TreeGrafter"/>
</dbReference>
<dbReference type="InterPro" id="IPR000717">
    <property type="entry name" value="PCI_dom"/>
</dbReference>
<proteinExistence type="predicted"/>
<dbReference type="PROSITE" id="PS50118">
    <property type="entry name" value="HMG_BOX_2"/>
    <property type="match status" value="1"/>
</dbReference>
<evidence type="ECO:0000256" key="7">
    <source>
        <dbReference type="SAM" id="Coils"/>
    </source>
</evidence>
<dbReference type="GO" id="GO:0003743">
    <property type="term" value="F:translation initiation factor activity"/>
    <property type="evidence" value="ECO:0007669"/>
    <property type="project" value="UniProtKB-KW"/>
</dbReference>
<dbReference type="InterPro" id="IPR027512">
    <property type="entry name" value="EIF3A"/>
</dbReference>
<feature type="compositionally biased region" description="Basic and acidic residues" evidence="8">
    <location>
        <begin position="1320"/>
        <end position="1361"/>
    </location>
</feature>
<feature type="region of interest" description="Disordered" evidence="8">
    <location>
        <begin position="1235"/>
        <end position="1254"/>
    </location>
</feature>
<dbReference type="GO" id="GO:0071541">
    <property type="term" value="C:eukaryotic translation initiation factor 3 complex, eIF3m"/>
    <property type="evidence" value="ECO:0007669"/>
    <property type="project" value="TreeGrafter"/>
</dbReference>
<dbReference type="PROSITE" id="PS50250">
    <property type="entry name" value="PCI"/>
    <property type="match status" value="1"/>
</dbReference>
<reference evidence="12" key="1">
    <citation type="submission" date="2019-12" db="EMBL/GenBank/DDBJ databases">
        <authorList>
            <person name="Scholes J."/>
        </authorList>
    </citation>
    <scope>NUCLEOTIDE SEQUENCE</scope>
</reference>
<feature type="compositionally biased region" description="Pro residues" evidence="8">
    <location>
        <begin position="1379"/>
        <end position="1390"/>
    </location>
</feature>
<dbReference type="SMART" id="SM00501">
    <property type="entry name" value="BRIGHT"/>
    <property type="match status" value="1"/>
</dbReference>
<evidence type="ECO:0000313" key="13">
    <source>
        <dbReference type="Proteomes" id="UP001153555"/>
    </source>
</evidence>
<dbReference type="FunFam" id="4.10.860.10:FF:000001">
    <property type="entry name" value="Eukaryotic translation initiation factor 3 subunit A"/>
    <property type="match status" value="1"/>
</dbReference>
<keyword evidence="3 12" id="KW-0396">Initiation factor</keyword>
<evidence type="ECO:0000256" key="4">
    <source>
        <dbReference type="ARBA" id="ARBA00022884"/>
    </source>
</evidence>
<dbReference type="Pfam" id="PF01388">
    <property type="entry name" value="ARID"/>
    <property type="match status" value="1"/>
</dbReference>
<feature type="domain" description="PCI" evidence="10">
    <location>
        <begin position="976"/>
        <end position="1169"/>
    </location>
</feature>
<dbReference type="GO" id="GO:0071540">
    <property type="term" value="C:eukaryotic translation initiation factor 3 complex, eIF3e"/>
    <property type="evidence" value="ECO:0007669"/>
    <property type="project" value="TreeGrafter"/>
</dbReference>
<comment type="caution">
    <text evidence="12">The sequence shown here is derived from an EMBL/GenBank/DDBJ whole genome shotgun (WGS) entry which is preliminary data.</text>
</comment>
<dbReference type="GO" id="GO:0005634">
    <property type="term" value="C:nucleus"/>
    <property type="evidence" value="ECO:0007669"/>
    <property type="project" value="UniProtKB-UniRule"/>
</dbReference>
<comment type="subcellular location">
    <subcellularLocation>
        <location evidence="1">Cytoplasm</location>
    </subcellularLocation>
</comment>
<name>A0A9N7NYF8_STRHE</name>
<evidence type="ECO:0000256" key="1">
    <source>
        <dbReference type="ARBA" id="ARBA00004496"/>
    </source>
</evidence>
<dbReference type="SUPFAM" id="SSF46774">
    <property type="entry name" value="ARID-like"/>
    <property type="match status" value="1"/>
</dbReference>
<dbReference type="SMART" id="SM00398">
    <property type="entry name" value="HMG"/>
    <property type="match status" value="1"/>
</dbReference>
<dbReference type="Pfam" id="PF00505">
    <property type="entry name" value="HMG_box"/>
    <property type="match status" value="1"/>
</dbReference>
<feature type="DNA-binding region" description="HMG box" evidence="6">
    <location>
        <begin position="233"/>
        <end position="289"/>
    </location>
</feature>
<keyword evidence="6" id="KW-0238">DNA-binding</keyword>
<gene>
    <name evidence="12" type="ORF">SHERM_07179</name>
</gene>
<accession>A0A9N7NYF8</accession>
<feature type="region of interest" description="Disordered" evidence="8">
    <location>
        <begin position="132"/>
        <end position="161"/>
    </location>
</feature>
<dbReference type="InterPro" id="IPR036431">
    <property type="entry name" value="ARID_dom_sf"/>
</dbReference>
<keyword evidence="7" id="KW-0175">Coiled coil</keyword>
<evidence type="ECO:0000259" key="9">
    <source>
        <dbReference type="PROSITE" id="PS50118"/>
    </source>
</evidence>
<dbReference type="InterPro" id="IPR001606">
    <property type="entry name" value="ARID_dom"/>
</dbReference>
<evidence type="ECO:0000256" key="6">
    <source>
        <dbReference type="PROSITE-ProRule" id="PRU00267"/>
    </source>
</evidence>
<feature type="compositionally biased region" description="Polar residues" evidence="8">
    <location>
        <begin position="657"/>
        <end position="672"/>
    </location>
</feature>
<dbReference type="InterPro" id="IPR054711">
    <property type="entry name" value="eIF3a_PCI_TPR-like"/>
</dbReference>
<evidence type="ECO:0000256" key="5">
    <source>
        <dbReference type="ARBA" id="ARBA00022917"/>
    </source>
</evidence>
<evidence type="ECO:0000256" key="3">
    <source>
        <dbReference type="ARBA" id="ARBA00022540"/>
    </source>
</evidence>
<dbReference type="PANTHER" id="PTHR14005:SF0">
    <property type="entry name" value="EUKARYOTIC TRANSLATION INITIATION FACTOR 3 SUBUNIT A"/>
    <property type="match status" value="1"/>
</dbReference>
<dbReference type="Gene3D" id="4.10.860.10">
    <property type="entry name" value="UVR domain"/>
    <property type="match status" value="1"/>
</dbReference>
<feature type="region of interest" description="Disordered" evidence="8">
    <location>
        <begin position="613"/>
        <end position="683"/>
    </location>
</feature>
<dbReference type="OrthoDB" id="18884at2759"/>
<feature type="coiled-coil region" evidence="7">
    <location>
        <begin position="444"/>
        <end position="478"/>
    </location>
</feature>
<dbReference type="InterPro" id="IPR036910">
    <property type="entry name" value="HMG_box_dom_sf"/>
</dbReference>
<evidence type="ECO:0000259" key="11">
    <source>
        <dbReference type="PROSITE" id="PS51011"/>
    </source>
</evidence>
<dbReference type="CDD" id="cd16872">
    <property type="entry name" value="ARID_HMGB9-like"/>
    <property type="match status" value="1"/>
</dbReference>
<feature type="compositionally biased region" description="Basic and acidic residues" evidence="8">
    <location>
        <begin position="613"/>
        <end position="654"/>
    </location>
</feature>
<organism evidence="12 13">
    <name type="scientific">Striga hermonthica</name>
    <name type="common">Purple witchweed</name>
    <name type="synonym">Buchnera hermonthica</name>
    <dbReference type="NCBI Taxonomy" id="68872"/>
    <lineage>
        <taxon>Eukaryota</taxon>
        <taxon>Viridiplantae</taxon>
        <taxon>Streptophyta</taxon>
        <taxon>Embryophyta</taxon>
        <taxon>Tracheophyta</taxon>
        <taxon>Spermatophyta</taxon>
        <taxon>Magnoliopsida</taxon>
        <taxon>eudicotyledons</taxon>
        <taxon>Gunneridae</taxon>
        <taxon>Pentapetalae</taxon>
        <taxon>asterids</taxon>
        <taxon>lamiids</taxon>
        <taxon>Lamiales</taxon>
        <taxon>Orobanchaceae</taxon>
        <taxon>Buchnereae</taxon>
        <taxon>Striga</taxon>
    </lineage>
</organism>
<feature type="coiled-coil region" evidence="7">
    <location>
        <begin position="757"/>
        <end position="784"/>
    </location>
</feature>
<keyword evidence="4" id="KW-0694">RNA-binding</keyword>
<evidence type="ECO:0000256" key="8">
    <source>
        <dbReference type="SAM" id="MobiDB-lite"/>
    </source>
</evidence>
<dbReference type="SMART" id="SM00088">
    <property type="entry name" value="PINT"/>
    <property type="match status" value="1"/>
</dbReference>
<dbReference type="Gene3D" id="1.10.30.10">
    <property type="entry name" value="High mobility group box domain"/>
    <property type="match status" value="1"/>
</dbReference>
<feature type="domain" description="ARID" evidence="11">
    <location>
        <begin position="31"/>
        <end position="122"/>
    </location>
</feature>
<feature type="region of interest" description="Disordered" evidence="8">
    <location>
        <begin position="1"/>
        <end position="20"/>
    </location>
</feature>
<dbReference type="EMBL" id="CACSLK010034050">
    <property type="protein sequence ID" value="CAA0841146.1"/>
    <property type="molecule type" value="Genomic_DNA"/>
</dbReference>
<feature type="domain" description="HMG box" evidence="9">
    <location>
        <begin position="233"/>
        <end position="289"/>
    </location>
</feature>
<evidence type="ECO:0000259" key="10">
    <source>
        <dbReference type="PROSITE" id="PS50250"/>
    </source>
</evidence>
<feature type="coiled-coil region" evidence="7">
    <location>
        <begin position="376"/>
        <end position="417"/>
    </location>
</feature>
<dbReference type="Proteomes" id="UP001153555">
    <property type="component" value="Unassembled WGS sequence"/>
</dbReference>
<keyword evidence="5" id="KW-0648">Protein biosynthesis</keyword>
<dbReference type="GO" id="GO:0043614">
    <property type="term" value="C:multi-eIF complex"/>
    <property type="evidence" value="ECO:0007669"/>
    <property type="project" value="TreeGrafter"/>
</dbReference>
<dbReference type="InterPro" id="IPR045303">
    <property type="entry name" value="ARID_HMGB9-like"/>
</dbReference>
<feature type="region of interest" description="Disordered" evidence="8">
    <location>
        <begin position="1320"/>
        <end position="1403"/>
    </location>
</feature>
<dbReference type="Gene3D" id="1.25.40.860">
    <property type="match status" value="2"/>
</dbReference>
<feature type="compositionally biased region" description="Pro residues" evidence="8">
    <location>
        <begin position="1"/>
        <end position="11"/>
    </location>
</feature>
<keyword evidence="2" id="KW-0963">Cytoplasm</keyword>
<evidence type="ECO:0000313" key="12">
    <source>
        <dbReference type="EMBL" id="CAA0841146.1"/>
    </source>
</evidence>
<dbReference type="SUPFAM" id="SSF47095">
    <property type="entry name" value="HMG-box"/>
    <property type="match status" value="1"/>
</dbReference>
<dbReference type="Pfam" id="PF22591">
    <property type="entry name" value="eIF3a_PCI_TPR-like"/>
    <property type="match status" value="1"/>
</dbReference>
<dbReference type="GO" id="GO:0001732">
    <property type="term" value="P:formation of cytoplasmic translation initiation complex"/>
    <property type="evidence" value="ECO:0007669"/>
    <property type="project" value="TreeGrafter"/>
</dbReference>
<dbReference type="GO" id="GO:0003729">
    <property type="term" value="F:mRNA binding"/>
    <property type="evidence" value="ECO:0007669"/>
    <property type="project" value="TreeGrafter"/>
</dbReference>
<evidence type="ECO:0000256" key="2">
    <source>
        <dbReference type="ARBA" id="ARBA00022490"/>
    </source>
</evidence>